<dbReference type="InterPro" id="IPR014710">
    <property type="entry name" value="RmlC-like_jellyroll"/>
</dbReference>
<dbReference type="EMBL" id="RBKS01000001">
    <property type="protein sequence ID" value="RKR73233.1"/>
    <property type="molecule type" value="Genomic_DNA"/>
</dbReference>
<keyword evidence="5" id="KW-1185">Reference proteome</keyword>
<evidence type="ECO:0000313" key="4">
    <source>
        <dbReference type="EMBL" id="RKR73233.1"/>
    </source>
</evidence>
<evidence type="ECO:0000313" key="5">
    <source>
        <dbReference type="Proteomes" id="UP000280008"/>
    </source>
</evidence>
<dbReference type="GO" id="GO:0019305">
    <property type="term" value="P:dTDP-rhamnose biosynthetic process"/>
    <property type="evidence" value="ECO:0007669"/>
    <property type="project" value="TreeGrafter"/>
</dbReference>
<dbReference type="GO" id="GO:0000271">
    <property type="term" value="P:polysaccharide biosynthetic process"/>
    <property type="evidence" value="ECO:0007669"/>
    <property type="project" value="TreeGrafter"/>
</dbReference>
<dbReference type="SUPFAM" id="SSF51182">
    <property type="entry name" value="RmlC-like cupins"/>
    <property type="match status" value="1"/>
</dbReference>
<reference evidence="4 5" key="1">
    <citation type="submission" date="2018-10" db="EMBL/GenBank/DDBJ databases">
        <title>Sequencing the genomes of 1000 actinobacteria strains.</title>
        <authorList>
            <person name="Klenk H.-P."/>
        </authorList>
    </citation>
    <scope>NUCLEOTIDE SEQUENCE [LARGE SCALE GENOMIC DNA]</scope>
    <source>
        <strain evidence="4 5">DSM 17894</strain>
    </source>
</reference>
<gene>
    <name evidence="4" type="ORF">C8E83_0323</name>
</gene>
<dbReference type="Gene3D" id="2.60.120.10">
    <property type="entry name" value="Jelly Rolls"/>
    <property type="match status" value="1"/>
</dbReference>
<dbReference type="RefSeq" id="WP_121368120.1">
    <property type="nucleotide sequence ID" value="NZ_RBKS01000001.1"/>
</dbReference>
<protein>
    <submittedName>
        <fullName evidence="4">dTDP-4-dehydrorhamnose 3,5-epimerase</fullName>
    </submittedName>
</protein>
<feature type="active site" description="Proton donor" evidence="2">
    <location>
        <position position="132"/>
    </location>
</feature>
<dbReference type="CDD" id="cd00438">
    <property type="entry name" value="cupin_RmlC"/>
    <property type="match status" value="1"/>
</dbReference>
<dbReference type="PANTHER" id="PTHR21047">
    <property type="entry name" value="DTDP-6-DEOXY-D-GLUCOSE-3,5 EPIMERASE"/>
    <property type="match status" value="1"/>
</dbReference>
<comment type="similarity">
    <text evidence="1">Belongs to the dTDP-4-dehydrorhamnose 3,5-epimerase family.</text>
</comment>
<dbReference type="Proteomes" id="UP000280008">
    <property type="component" value="Unassembled WGS sequence"/>
</dbReference>
<proteinExistence type="inferred from homology"/>
<feature type="active site" description="Proton acceptor" evidence="2">
    <location>
        <position position="62"/>
    </location>
</feature>
<dbReference type="InterPro" id="IPR000888">
    <property type="entry name" value="RmlC-like"/>
</dbReference>
<sequence length="211" mass="22656">MQTRELAIAGAWEFTPVQHGDDRGVFFEQYRYEKLVETVGHPLDLKQVNTSVSARGVVRGIHYALVPPGQAKYVSAPKGAFIDFIVDIRVGSPTFGRWDSVLIDDVDRRAIYLSEGLGHAIVALTEGATVNYLVSEVFNPEREKGLSVSDPAIGLTFPDDLGEPLLSPKDVAAPTLAEAQELGLLPLYDECVAYASSLGAGRGAQAAEAAL</sequence>
<evidence type="ECO:0000256" key="2">
    <source>
        <dbReference type="PIRSR" id="PIRSR600888-1"/>
    </source>
</evidence>
<dbReference type="InterPro" id="IPR011051">
    <property type="entry name" value="RmlC_Cupin_sf"/>
</dbReference>
<evidence type="ECO:0000256" key="1">
    <source>
        <dbReference type="ARBA" id="ARBA00010154"/>
    </source>
</evidence>
<dbReference type="AlphaFoldDB" id="A0A495IB52"/>
<evidence type="ECO:0000256" key="3">
    <source>
        <dbReference type="PIRSR" id="PIRSR600888-3"/>
    </source>
</evidence>
<accession>A0A495IB52</accession>
<dbReference type="Pfam" id="PF00908">
    <property type="entry name" value="dTDP_sugar_isom"/>
    <property type="match status" value="1"/>
</dbReference>
<comment type="caution">
    <text evidence="4">The sequence shown here is derived from an EMBL/GenBank/DDBJ whole genome shotgun (WGS) entry which is preliminary data.</text>
</comment>
<feature type="site" description="Participates in a stacking interaction with the thymidine ring of dTDP-4-oxo-6-deoxyglucose" evidence="3">
    <location>
        <position position="138"/>
    </location>
</feature>
<dbReference type="OrthoDB" id="9800680at2"/>
<dbReference type="PANTHER" id="PTHR21047:SF2">
    <property type="entry name" value="THYMIDINE DIPHOSPHO-4-KETO-RHAMNOSE 3,5-EPIMERASE"/>
    <property type="match status" value="1"/>
</dbReference>
<organism evidence="4 5">
    <name type="scientific">Frondihabitans australicus</name>
    <dbReference type="NCBI Taxonomy" id="386892"/>
    <lineage>
        <taxon>Bacteria</taxon>
        <taxon>Bacillati</taxon>
        <taxon>Actinomycetota</taxon>
        <taxon>Actinomycetes</taxon>
        <taxon>Micrococcales</taxon>
        <taxon>Microbacteriaceae</taxon>
        <taxon>Frondihabitans</taxon>
    </lineage>
</organism>
<name>A0A495IB52_9MICO</name>
<dbReference type="GO" id="GO:0008830">
    <property type="term" value="F:dTDP-4-dehydrorhamnose 3,5-epimerase activity"/>
    <property type="evidence" value="ECO:0007669"/>
    <property type="project" value="InterPro"/>
</dbReference>
<dbReference type="GO" id="GO:0005829">
    <property type="term" value="C:cytosol"/>
    <property type="evidence" value="ECO:0007669"/>
    <property type="project" value="TreeGrafter"/>
</dbReference>